<dbReference type="PROSITE" id="PS00265">
    <property type="entry name" value="PANCREATIC_HORMONE_1"/>
    <property type="match status" value="1"/>
</dbReference>
<feature type="signal peptide" evidence="5">
    <location>
        <begin position="1"/>
        <end position="18"/>
    </location>
</feature>
<proteinExistence type="evidence at transcript level"/>
<dbReference type="GO" id="GO:0005576">
    <property type="term" value="C:extracellular region"/>
    <property type="evidence" value="ECO:0007669"/>
    <property type="project" value="UniProtKB-SubCell"/>
</dbReference>
<dbReference type="Pfam" id="PF00159">
    <property type="entry name" value="Hormone_3"/>
    <property type="match status" value="1"/>
</dbReference>
<evidence type="ECO:0000256" key="4">
    <source>
        <dbReference type="RuleBase" id="RU000656"/>
    </source>
</evidence>
<dbReference type="OrthoDB" id="9972427at2759"/>
<dbReference type="AlphaFoldDB" id="E3T7T7"/>
<evidence type="ECO:0000256" key="3">
    <source>
        <dbReference type="ARBA" id="ARBA00022525"/>
    </source>
</evidence>
<keyword evidence="3" id="KW-0964">Secreted</keyword>
<protein>
    <submittedName>
        <fullName evidence="6">Neuropeptide Y prohormone 1</fullName>
    </submittedName>
</protein>
<evidence type="ECO:0000313" key="6">
    <source>
        <dbReference type="EMBL" id="ADC84429.1"/>
    </source>
</evidence>
<keyword evidence="6" id="KW-0527">Neuropeptide</keyword>
<feature type="chain" id="PRO_5003181937" evidence="5">
    <location>
        <begin position="19"/>
        <end position="67"/>
    </location>
</feature>
<comment type="similarity">
    <text evidence="2 4">Belongs to the NPY family.</text>
</comment>
<sequence length="67" mass="7898">MTFIYGFLCLTLVNVICSQKSLFIEPPAKPEFFDDPELLRNYIKKLNEYFAIVGRPRFGKRFDRGFS</sequence>
<organism evidence="6">
    <name type="scientific">Schmidtea mediterranea</name>
    <name type="common">Freshwater planarian flatworm</name>
    <dbReference type="NCBI Taxonomy" id="79327"/>
    <lineage>
        <taxon>Eukaryota</taxon>
        <taxon>Metazoa</taxon>
        <taxon>Spiralia</taxon>
        <taxon>Lophotrochozoa</taxon>
        <taxon>Platyhelminthes</taxon>
        <taxon>Rhabditophora</taxon>
        <taxon>Seriata</taxon>
        <taxon>Tricladida</taxon>
        <taxon>Continenticola</taxon>
        <taxon>Geoplanoidea</taxon>
        <taxon>Dugesiidae</taxon>
        <taxon>Schmidtea</taxon>
    </lineage>
</organism>
<reference evidence="6" key="1">
    <citation type="submission" date="2009-12" db="EMBL/GenBank/DDBJ databases">
        <authorList>
            <person name="Collins C.J."/>
            <person name="Hou X."/>
            <person name="Romanova E.V."/>
            <person name="Miller C.M."/>
            <person name="Lambrus B.G."/>
            <person name="Sweedler J.V."/>
            <person name="Newmark P.A."/>
        </authorList>
    </citation>
    <scope>NUCLEOTIDE SEQUENCE</scope>
</reference>
<dbReference type="EMBL" id="GU295175">
    <property type="protein sequence ID" value="ADC84429.1"/>
    <property type="molecule type" value="mRNA"/>
</dbReference>
<name>E3T7T7_SCHMD</name>
<dbReference type="SMART" id="SM00309">
    <property type="entry name" value="PAH"/>
    <property type="match status" value="1"/>
</dbReference>
<dbReference type="GO" id="GO:0005179">
    <property type="term" value="F:hormone activity"/>
    <property type="evidence" value="ECO:0007669"/>
    <property type="project" value="InterPro"/>
</dbReference>
<comment type="subcellular location">
    <subcellularLocation>
        <location evidence="1">Secreted</location>
    </subcellularLocation>
</comment>
<dbReference type="InterPro" id="IPR020392">
    <property type="entry name" value="Pancreatic_hormone-like_CS"/>
</dbReference>
<evidence type="ECO:0000256" key="1">
    <source>
        <dbReference type="ARBA" id="ARBA00004613"/>
    </source>
</evidence>
<evidence type="ECO:0000256" key="5">
    <source>
        <dbReference type="SAM" id="SignalP"/>
    </source>
</evidence>
<dbReference type="PROSITE" id="PS50276">
    <property type="entry name" value="PANCREATIC_HORMONE_2"/>
    <property type="match status" value="1"/>
</dbReference>
<dbReference type="GO" id="GO:0007218">
    <property type="term" value="P:neuropeptide signaling pathway"/>
    <property type="evidence" value="ECO:0007669"/>
    <property type="project" value="UniProtKB-KW"/>
</dbReference>
<dbReference type="InterPro" id="IPR001955">
    <property type="entry name" value="Pancreatic_hormone-like"/>
</dbReference>
<reference evidence="6" key="2">
    <citation type="journal article" date="2010" name="PLoS Biol.">
        <title>Genome-wide analyses reveal a role for peptide hormones in planarian germline development.</title>
        <authorList>
            <person name="Collins J.J."/>
            <person name="Hou X."/>
            <person name="Romanova E.V."/>
            <person name="Lambrus B.G."/>
            <person name="Miller C.M."/>
            <person name="Saberi A."/>
            <person name="Sweedler J.V."/>
            <person name="Newmark P.A."/>
        </authorList>
    </citation>
    <scope>NUCLEOTIDE SEQUENCE</scope>
</reference>
<evidence type="ECO:0000256" key="2">
    <source>
        <dbReference type="ARBA" id="ARBA00010022"/>
    </source>
</evidence>
<keyword evidence="5" id="KW-0732">Signal</keyword>
<accession>E3T7T7</accession>